<name>A0A2M6R8A0_9BACT</name>
<feature type="transmembrane region" description="Helical" evidence="1">
    <location>
        <begin position="92"/>
        <end position="118"/>
    </location>
</feature>
<dbReference type="PANTHER" id="PTHR39165">
    <property type="entry name" value="IG HYPOTHETICAL 17883"/>
    <property type="match status" value="1"/>
</dbReference>
<dbReference type="AlphaFoldDB" id="A0A2M6R8A0"/>
<dbReference type="EMBL" id="PEZX01000032">
    <property type="protein sequence ID" value="PIS06828.1"/>
    <property type="molecule type" value="Genomic_DNA"/>
</dbReference>
<keyword evidence="1" id="KW-0812">Transmembrane</keyword>
<dbReference type="Pfam" id="PF04306">
    <property type="entry name" value="DUF456"/>
    <property type="match status" value="1"/>
</dbReference>
<dbReference type="Proteomes" id="UP000231162">
    <property type="component" value="Unassembled WGS sequence"/>
</dbReference>
<evidence type="ECO:0000313" key="2">
    <source>
        <dbReference type="EMBL" id="PIS06828.1"/>
    </source>
</evidence>
<keyword evidence="1" id="KW-1133">Transmembrane helix</keyword>
<sequence length="159" mass="16346">MTIIIYSIALILICTGLIGAIVPIVPGVPIMFLGVVLIAFYTHFSAISLITVIIIGILVLASLAIDFLSGIIGAKKGGATQAGLGGGCIGSIFGLLILGPFGLILGPALGIFIFDLIARRSIKKSTKVATYSLLSSLVGIILNGIIALTILIIFIISIL</sequence>
<feature type="transmembrane region" description="Helical" evidence="1">
    <location>
        <begin position="46"/>
        <end position="72"/>
    </location>
</feature>
<feature type="transmembrane region" description="Helical" evidence="1">
    <location>
        <begin position="130"/>
        <end position="158"/>
    </location>
</feature>
<feature type="transmembrane region" description="Helical" evidence="1">
    <location>
        <begin position="6"/>
        <end position="39"/>
    </location>
</feature>
<gene>
    <name evidence="2" type="ORF">COT79_02345</name>
</gene>
<evidence type="ECO:0000313" key="3">
    <source>
        <dbReference type="Proteomes" id="UP000231162"/>
    </source>
</evidence>
<organism evidence="2 3">
    <name type="scientific">Candidatus Berkelbacteria bacterium CG10_big_fil_rev_8_21_14_0_10_43_14</name>
    <dbReference type="NCBI Taxonomy" id="1974515"/>
    <lineage>
        <taxon>Bacteria</taxon>
        <taxon>Candidatus Berkelbacteria</taxon>
    </lineage>
</organism>
<evidence type="ECO:0008006" key="4">
    <source>
        <dbReference type="Google" id="ProtNLM"/>
    </source>
</evidence>
<protein>
    <recommendedName>
        <fullName evidence="4">DUF456 domain-containing protein</fullName>
    </recommendedName>
</protein>
<proteinExistence type="predicted"/>
<comment type="caution">
    <text evidence="2">The sequence shown here is derived from an EMBL/GenBank/DDBJ whole genome shotgun (WGS) entry which is preliminary data.</text>
</comment>
<reference evidence="3" key="1">
    <citation type="submission" date="2017-09" db="EMBL/GenBank/DDBJ databases">
        <title>Depth-based differentiation of microbial function through sediment-hosted aquifers and enrichment of novel symbionts in the deep terrestrial subsurface.</title>
        <authorList>
            <person name="Probst A.J."/>
            <person name="Ladd B."/>
            <person name="Jarett J.K."/>
            <person name="Geller-Mcgrath D.E."/>
            <person name="Sieber C.M.K."/>
            <person name="Emerson J.B."/>
            <person name="Anantharaman K."/>
            <person name="Thomas B.C."/>
            <person name="Malmstrom R."/>
            <person name="Stieglmeier M."/>
            <person name="Klingl A."/>
            <person name="Woyke T."/>
            <person name="Ryan C.M."/>
            <person name="Banfield J.F."/>
        </authorList>
    </citation>
    <scope>NUCLEOTIDE SEQUENCE [LARGE SCALE GENOMIC DNA]</scope>
</reference>
<accession>A0A2M6R8A0</accession>
<keyword evidence="1" id="KW-0472">Membrane</keyword>
<evidence type="ECO:0000256" key="1">
    <source>
        <dbReference type="SAM" id="Phobius"/>
    </source>
</evidence>
<dbReference type="InterPro" id="IPR007403">
    <property type="entry name" value="DUF456"/>
</dbReference>
<dbReference type="PANTHER" id="PTHR39165:SF1">
    <property type="entry name" value="DUF456 DOMAIN-CONTAINING PROTEIN"/>
    <property type="match status" value="1"/>
</dbReference>